<proteinExistence type="predicted"/>
<name>A0A0B6Z1H8_9EUPU</name>
<sequence>DFSKGGVETMQQEPLLFPENTPENEYLKNSSRPSYSSPETDLPDCFVTKGGDIVKGIPETDISKNKTVGGCDIHPSSSPVFTIEESIESV</sequence>
<accession>A0A0B6Z1H8</accession>
<evidence type="ECO:0000256" key="1">
    <source>
        <dbReference type="SAM" id="MobiDB-lite"/>
    </source>
</evidence>
<gene>
    <name evidence="2" type="primary">ORF44750</name>
</gene>
<feature type="non-terminal residue" evidence="2">
    <location>
        <position position="90"/>
    </location>
</feature>
<evidence type="ECO:0000313" key="2">
    <source>
        <dbReference type="EMBL" id="CEK62287.1"/>
    </source>
</evidence>
<feature type="non-terminal residue" evidence="2">
    <location>
        <position position="1"/>
    </location>
</feature>
<reference evidence="2" key="1">
    <citation type="submission" date="2014-12" db="EMBL/GenBank/DDBJ databases">
        <title>Insight into the proteome of Arion vulgaris.</title>
        <authorList>
            <person name="Aradska J."/>
            <person name="Bulat T."/>
            <person name="Smidak R."/>
            <person name="Sarate P."/>
            <person name="Gangsoo J."/>
            <person name="Sialana F."/>
            <person name="Bilban M."/>
            <person name="Lubec G."/>
        </authorList>
    </citation>
    <scope>NUCLEOTIDE SEQUENCE</scope>
    <source>
        <tissue evidence="2">Skin</tissue>
    </source>
</reference>
<protein>
    <submittedName>
        <fullName evidence="2">Uncharacterized protein</fullName>
    </submittedName>
</protein>
<organism evidence="2">
    <name type="scientific">Arion vulgaris</name>
    <dbReference type="NCBI Taxonomy" id="1028688"/>
    <lineage>
        <taxon>Eukaryota</taxon>
        <taxon>Metazoa</taxon>
        <taxon>Spiralia</taxon>
        <taxon>Lophotrochozoa</taxon>
        <taxon>Mollusca</taxon>
        <taxon>Gastropoda</taxon>
        <taxon>Heterobranchia</taxon>
        <taxon>Euthyneura</taxon>
        <taxon>Panpulmonata</taxon>
        <taxon>Eupulmonata</taxon>
        <taxon>Stylommatophora</taxon>
        <taxon>Helicina</taxon>
        <taxon>Arionoidea</taxon>
        <taxon>Arionidae</taxon>
        <taxon>Arion</taxon>
    </lineage>
</organism>
<dbReference type="AlphaFoldDB" id="A0A0B6Z1H8"/>
<feature type="region of interest" description="Disordered" evidence="1">
    <location>
        <begin position="1"/>
        <end position="43"/>
    </location>
</feature>
<dbReference type="EMBL" id="HACG01015422">
    <property type="protein sequence ID" value="CEK62287.1"/>
    <property type="molecule type" value="Transcribed_RNA"/>
</dbReference>
<feature type="compositionally biased region" description="Polar residues" evidence="1">
    <location>
        <begin position="21"/>
        <end position="39"/>
    </location>
</feature>